<organism evidence="2 3">
    <name type="scientific">Psychrobacter pasteurii</name>
    <dbReference type="NCBI Taxonomy" id="1945520"/>
    <lineage>
        <taxon>Bacteria</taxon>
        <taxon>Pseudomonadati</taxon>
        <taxon>Pseudomonadota</taxon>
        <taxon>Gammaproteobacteria</taxon>
        <taxon>Moraxellales</taxon>
        <taxon>Moraxellaceae</taxon>
        <taxon>Psychrobacter</taxon>
    </lineage>
</organism>
<dbReference type="STRING" id="1945520.A1019T_01519"/>
<gene>
    <name evidence="2" type="ORF">A1019T_01519</name>
</gene>
<dbReference type="EMBL" id="FUGD01000088">
    <property type="protein sequence ID" value="SJM37543.1"/>
    <property type="molecule type" value="Genomic_DNA"/>
</dbReference>
<name>A0A1R4EGD8_9GAMM</name>
<dbReference type="Proteomes" id="UP000188169">
    <property type="component" value="Unassembled WGS sequence"/>
</dbReference>
<keyword evidence="3" id="KW-1185">Reference proteome</keyword>
<feature type="coiled-coil region" evidence="1">
    <location>
        <begin position="73"/>
        <end position="100"/>
    </location>
</feature>
<keyword evidence="1" id="KW-0175">Coiled coil</keyword>
<accession>A0A1R4EGD8</accession>
<sequence>MELLSFIPMTLASVLSSFSADSANIEEAVISTHVSPEIAGVWELDLTATPDFALPSPTIKSRDNNGNARDEDLENLIQAIQESSRIAHEAEAAADEAESMAVFSDEGLDEAVNEIKTSVQNTQCRERYNFGPDNVVLTTSGEEWTYGKYVYHHQEEGLPIIAITTTYDNNKPDCSGMQVDQKGEAIIAYVYYQPKKNQMRWCIDGEANNCFLTFKQLLP</sequence>
<evidence type="ECO:0000313" key="3">
    <source>
        <dbReference type="Proteomes" id="UP000188169"/>
    </source>
</evidence>
<dbReference type="OrthoDB" id="6656750at2"/>
<dbReference type="AlphaFoldDB" id="A0A1R4EGD8"/>
<reference evidence="3" key="1">
    <citation type="submission" date="2017-02" db="EMBL/GenBank/DDBJ databases">
        <authorList>
            <person name="Mornico D."/>
        </authorList>
    </citation>
    <scope>NUCLEOTIDE SEQUENCE [LARGE SCALE GENOMIC DNA]</scope>
</reference>
<proteinExistence type="predicted"/>
<dbReference type="RefSeq" id="WP_077448937.1">
    <property type="nucleotide sequence ID" value="NZ_FUGD01000088.1"/>
</dbReference>
<evidence type="ECO:0000313" key="2">
    <source>
        <dbReference type="EMBL" id="SJM37543.1"/>
    </source>
</evidence>
<evidence type="ECO:0000256" key="1">
    <source>
        <dbReference type="SAM" id="Coils"/>
    </source>
</evidence>
<protein>
    <submittedName>
        <fullName evidence="2">Uncharacterized protein</fullName>
    </submittedName>
</protein>